<feature type="compositionally biased region" description="Basic and acidic residues" evidence="1">
    <location>
        <begin position="17"/>
        <end position="27"/>
    </location>
</feature>
<evidence type="ECO:0000256" key="1">
    <source>
        <dbReference type="SAM" id="MobiDB-lite"/>
    </source>
</evidence>
<name>A0A1I9S276_AERSS</name>
<keyword evidence="2" id="KW-0614">Plasmid</keyword>
<proteinExistence type="predicted"/>
<protein>
    <submittedName>
        <fullName evidence="2">Uncharacterized protein</fullName>
    </submittedName>
</protein>
<evidence type="ECO:0000313" key="2">
    <source>
        <dbReference type="EMBL" id="AOZ60668.1"/>
    </source>
</evidence>
<organism evidence="2">
    <name type="scientific">Aeromonas salmonicida subsp. salmonicida</name>
    <dbReference type="NCBI Taxonomy" id="29491"/>
    <lineage>
        <taxon>Bacteria</taxon>
        <taxon>Pseudomonadati</taxon>
        <taxon>Pseudomonadota</taxon>
        <taxon>Gammaproteobacteria</taxon>
        <taxon>Aeromonadales</taxon>
        <taxon>Aeromonadaceae</taxon>
        <taxon>Aeromonas</taxon>
    </lineage>
</organism>
<dbReference type="EMBL" id="KX364409">
    <property type="protein sequence ID" value="AOZ60668.1"/>
    <property type="molecule type" value="Genomic_DNA"/>
</dbReference>
<sequence length="42" mass="4664">MLWGLNTKAGSMSRRGLGTDRPRQEEKPLFTRALLAGQGYPC</sequence>
<dbReference type="AlphaFoldDB" id="A0A1I9S276"/>
<reference evidence="2" key="1">
    <citation type="journal article" date="2016" name="Sci. Rep.">
        <title>Diversity of antibiotic-resistance genes in Canadian isolates of Aeromonas salmonicida subsp. salmonicida: dominance of pSN254b and discovery of pAsa8.</title>
        <authorList>
            <person name="Trudel M.V."/>
            <person name="Vincent A.T."/>
            <person name="Attere S.A."/>
            <person name="Labbe M."/>
            <person name="Derome N."/>
            <person name="Culley A.I."/>
            <person name="Charette S.J."/>
        </authorList>
    </citation>
    <scope>NUCLEOTIDE SEQUENCE</scope>
    <source>
        <strain evidence="2">M16474-11</strain>
        <plasmid evidence="2">pAsa8</plasmid>
    </source>
</reference>
<accession>A0A1I9S276</accession>
<geneLocation type="plasmid" evidence="2">
    <name>pAsa8</name>
</geneLocation>
<feature type="region of interest" description="Disordered" evidence="1">
    <location>
        <begin position="1"/>
        <end position="27"/>
    </location>
</feature>